<dbReference type="SUPFAM" id="SSF82771">
    <property type="entry name" value="GIY-YIG endonuclease"/>
    <property type="match status" value="1"/>
</dbReference>
<dbReference type="GO" id="GO:0006974">
    <property type="term" value="P:DNA damage response"/>
    <property type="evidence" value="ECO:0007669"/>
    <property type="project" value="TreeGrafter"/>
</dbReference>
<dbReference type="Pfam" id="PF08459">
    <property type="entry name" value="UvrC_RNaseH_dom"/>
    <property type="match status" value="1"/>
</dbReference>
<dbReference type="AlphaFoldDB" id="A0A0G0PNY7"/>
<evidence type="ECO:0000259" key="2">
    <source>
        <dbReference type="PROSITE" id="PS50164"/>
    </source>
</evidence>
<dbReference type="InterPro" id="IPR000305">
    <property type="entry name" value="GIY-YIG_endonuc"/>
</dbReference>
<feature type="domain" description="GIY-YIG" evidence="2">
    <location>
        <begin position="30"/>
        <end position="107"/>
    </location>
</feature>
<dbReference type="InterPro" id="IPR035901">
    <property type="entry name" value="GIY-YIG_endonuc_sf"/>
</dbReference>
<dbReference type="PANTHER" id="PTHR30562">
    <property type="entry name" value="UVRC/OXIDOREDUCTASE"/>
    <property type="match status" value="1"/>
</dbReference>
<organism evidence="4 5">
    <name type="scientific">Candidatus Woesebacteria bacterium GW2011_GWA1_39_8</name>
    <dbReference type="NCBI Taxonomy" id="1618552"/>
    <lineage>
        <taxon>Bacteria</taxon>
        <taxon>Candidatus Woeseibacteriota</taxon>
    </lineage>
</organism>
<dbReference type="InterPro" id="IPR036876">
    <property type="entry name" value="UVR_dom_sf"/>
</dbReference>
<dbReference type="PROSITE" id="PS50164">
    <property type="entry name" value="GIY_YIG"/>
    <property type="match status" value="1"/>
</dbReference>
<dbReference type="PROSITE" id="PS50165">
    <property type="entry name" value="UVRC"/>
    <property type="match status" value="1"/>
</dbReference>
<comment type="caution">
    <text evidence="4">The sequence shown here is derived from an EMBL/GenBank/DDBJ whole genome shotgun (WGS) entry which is preliminary data.</text>
</comment>
<dbReference type="Gene3D" id="3.30.420.340">
    <property type="entry name" value="UvrC, RNAse H endonuclease domain"/>
    <property type="match status" value="1"/>
</dbReference>
<accession>A0A0G0PNY7</accession>
<feature type="domain" description="UVR" evidence="1">
    <location>
        <begin position="222"/>
        <end position="257"/>
    </location>
</feature>
<dbReference type="InterPro" id="IPR050066">
    <property type="entry name" value="UvrABC_protein_C"/>
</dbReference>
<sequence>MKSIEKSADKIFQKILKFDLTRKNLTSTPEEAGVYVFWSKEKVPLYIGKSNNLKRRIISYKLKKLGVKTKKMISLATYFSNVLVSSDLEALLLEAYLIRTLKPPFNIQLKDDKHPLYIKITNDDFPQVITARKIDIDNTSIYFGPFPSSYNVKSTLKLIRKIIPFAQHPPSQKPCLYSQIGLCNPCPSTINALTNRNARRSLTKRYRRNITLIKKLLEGKSKAVIASLEKEMAKSAKVEDFENASIIRDKITKLNYITQPITPVKAFLNNPNLLEDIRLNELHELKHFISPYIVLPKIFTRIECYDIAHISGSKPTASMVTFINGESEKSLYRHFRINQKNGANDIASLGEVAKRRLKYLADWGTPDLIIVDGGKSQVNVFLNYFNKVDKTIAIIGLTKRLETLVIPQKDGNFILLKTPHGPIRNLVQRLRDEAHRFARRYHHHLLRKELLGDYKKI</sequence>
<protein>
    <submittedName>
        <fullName evidence="4">Excinuclease ABC subunit C</fullName>
    </submittedName>
</protein>
<dbReference type="EMBL" id="LBXL01000027">
    <property type="protein sequence ID" value="KKR29603.1"/>
    <property type="molecule type" value="Genomic_DNA"/>
</dbReference>
<dbReference type="PATRIC" id="fig|1618552.3.peg.754"/>
<dbReference type="Proteomes" id="UP000034793">
    <property type="component" value="Unassembled WGS sequence"/>
</dbReference>
<proteinExistence type="predicted"/>
<dbReference type="PANTHER" id="PTHR30562:SF1">
    <property type="entry name" value="UVRABC SYSTEM PROTEIN C"/>
    <property type="match status" value="1"/>
</dbReference>
<dbReference type="GO" id="GO:0009381">
    <property type="term" value="F:excinuclease ABC activity"/>
    <property type="evidence" value="ECO:0007669"/>
    <property type="project" value="InterPro"/>
</dbReference>
<dbReference type="Pfam" id="PF01541">
    <property type="entry name" value="GIY-YIG"/>
    <property type="match status" value="1"/>
</dbReference>
<dbReference type="PROSITE" id="PS50151">
    <property type="entry name" value="UVR"/>
    <property type="match status" value="1"/>
</dbReference>
<evidence type="ECO:0000259" key="1">
    <source>
        <dbReference type="PROSITE" id="PS50151"/>
    </source>
</evidence>
<evidence type="ECO:0000313" key="5">
    <source>
        <dbReference type="Proteomes" id="UP000034793"/>
    </source>
</evidence>
<dbReference type="GO" id="GO:0009380">
    <property type="term" value="C:excinuclease repair complex"/>
    <property type="evidence" value="ECO:0007669"/>
    <property type="project" value="TreeGrafter"/>
</dbReference>
<feature type="domain" description="UvrC family homology region profile" evidence="3">
    <location>
        <begin position="278"/>
        <end position="385"/>
    </location>
</feature>
<gene>
    <name evidence="4" type="ORF">UT61_C0027G0012</name>
</gene>
<reference evidence="4 5" key="1">
    <citation type="journal article" date="2015" name="Nature">
        <title>rRNA introns, odd ribosomes, and small enigmatic genomes across a large radiation of phyla.</title>
        <authorList>
            <person name="Brown C.T."/>
            <person name="Hug L.A."/>
            <person name="Thomas B.C."/>
            <person name="Sharon I."/>
            <person name="Castelle C.J."/>
            <person name="Singh A."/>
            <person name="Wilkins M.J."/>
            <person name="Williams K.H."/>
            <person name="Banfield J.F."/>
        </authorList>
    </citation>
    <scope>NUCLEOTIDE SEQUENCE [LARGE SCALE GENOMIC DNA]</scope>
</reference>
<dbReference type="InterPro" id="IPR001162">
    <property type="entry name" value="UvrC_RNase_H_dom"/>
</dbReference>
<dbReference type="Gene3D" id="3.40.1440.10">
    <property type="entry name" value="GIY-YIG endonuclease"/>
    <property type="match status" value="1"/>
</dbReference>
<evidence type="ECO:0000313" key="4">
    <source>
        <dbReference type="EMBL" id="KKR29603.1"/>
    </source>
</evidence>
<name>A0A0G0PNY7_9BACT</name>
<dbReference type="InterPro" id="IPR038476">
    <property type="entry name" value="UvrC_RNase_H_dom_sf"/>
</dbReference>
<dbReference type="Pfam" id="PF02151">
    <property type="entry name" value="UVR"/>
    <property type="match status" value="1"/>
</dbReference>
<dbReference type="Gene3D" id="4.10.860.10">
    <property type="entry name" value="UVR domain"/>
    <property type="match status" value="1"/>
</dbReference>
<dbReference type="SUPFAM" id="SSF46600">
    <property type="entry name" value="C-terminal UvrC-binding domain of UvrB"/>
    <property type="match status" value="1"/>
</dbReference>
<dbReference type="SMART" id="SM00465">
    <property type="entry name" value="GIYc"/>
    <property type="match status" value="1"/>
</dbReference>
<evidence type="ECO:0000259" key="3">
    <source>
        <dbReference type="PROSITE" id="PS50165"/>
    </source>
</evidence>
<dbReference type="InterPro" id="IPR001943">
    <property type="entry name" value="UVR_dom"/>
</dbReference>